<name>A0A5B7KC10_PORTR</name>
<keyword evidence="2" id="KW-1185">Reference proteome</keyword>
<sequence length="52" mass="6103">MRTGRGRKEGKEGTFHRGLLTTFIIQQDHSEGAIRMHWLPRHGHLYSIREGF</sequence>
<organism evidence="1 2">
    <name type="scientific">Portunus trituberculatus</name>
    <name type="common">Swimming crab</name>
    <name type="synonym">Neptunus trituberculatus</name>
    <dbReference type="NCBI Taxonomy" id="210409"/>
    <lineage>
        <taxon>Eukaryota</taxon>
        <taxon>Metazoa</taxon>
        <taxon>Ecdysozoa</taxon>
        <taxon>Arthropoda</taxon>
        <taxon>Crustacea</taxon>
        <taxon>Multicrustacea</taxon>
        <taxon>Malacostraca</taxon>
        <taxon>Eumalacostraca</taxon>
        <taxon>Eucarida</taxon>
        <taxon>Decapoda</taxon>
        <taxon>Pleocyemata</taxon>
        <taxon>Brachyura</taxon>
        <taxon>Eubrachyura</taxon>
        <taxon>Portunoidea</taxon>
        <taxon>Portunidae</taxon>
        <taxon>Portuninae</taxon>
        <taxon>Portunus</taxon>
    </lineage>
</organism>
<comment type="caution">
    <text evidence="1">The sequence shown here is derived from an EMBL/GenBank/DDBJ whole genome shotgun (WGS) entry which is preliminary data.</text>
</comment>
<reference evidence="1 2" key="1">
    <citation type="submission" date="2019-05" db="EMBL/GenBank/DDBJ databases">
        <title>Another draft genome of Portunus trituberculatus and its Hox gene families provides insights of decapod evolution.</title>
        <authorList>
            <person name="Jeong J.-H."/>
            <person name="Song I."/>
            <person name="Kim S."/>
            <person name="Choi T."/>
            <person name="Kim D."/>
            <person name="Ryu S."/>
            <person name="Kim W."/>
        </authorList>
    </citation>
    <scope>NUCLEOTIDE SEQUENCE [LARGE SCALE GENOMIC DNA]</scope>
    <source>
        <tissue evidence="1">Muscle</tissue>
    </source>
</reference>
<dbReference type="AlphaFoldDB" id="A0A5B7KC10"/>
<dbReference type="Proteomes" id="UP000324222">
    <property type="component" value="Unassembled WGS sequence"/>
</dbReference>
<gene>
    <name evidence="1" type="ORF">E2C01_100071</name>
</gene>
<evidence type="ECO:0000313" key="2">
    <source>
        <dbReference type="Proteomes" id="UP000324222"/>
    </source>
</evidence>
<proteinExistence type="predicted"/>
<protein>
    <submittedName>
        <fullName evidence="1">Uncharacterized protein</fullName>
    </submittedName>
</protein>
<dbReference type="EMBL" id="VSRR010140840">
    <property type="protein sequence ID" value="MPD04386.1"/>
    <property type="molecule type" value="Genomic_DNA"/>
</dbReference>
<evidence type="ECO:0000313" key="1">
    <source>
        <dbReference type="EMBL" id="MPD04386.1"/>
    </source>
</evidence>
<accession>A0A5B7KC10</accession>